<name>A0A4Y9ACH9_9BACI</name>
<dbReference type="OrthoDB" id="9771072at2"/>
<dbReference type="InterPro" id="IPR049303">
    <property type="entry name" value="Glyco_hydro_109_C"/>
</dbReference>
<reference evidence="8 9" key="1">
    <citation type="submission" date="2019-03" db="EMBL/GenBank/DDBJ databases">
        <title>Genome sequence of Lentibacillus salicampi ATCC BAA-719.</title>
        <authorList>
            <person name="Maclea K.S."/>
            <person name="Simoes Junior M."/>
        </authorList>
    </citation>
    <scope>NUCLEOTIDE SEQUENCE [LARGE SCALE GENOMIC DNA]</scope>
    <source>
        <strain evidence="8 9">ATCC BAA-719</strain>
    </source>
</reference>
<dbReference type="SUPFAM" id="SSF51735">
    <property type="entry name" value="NAD(P)-binding Rossmann-fold domains"/>
    <property type="match status" value="1"/>
</dbReference>
<sequence>MTLRVGITGAERGKRFYDEFSKSDEVKVVGVMDTDESVLETFQKERSVDYAVTDYEALLDTGIDIVAIAAPMQFHVQQAVQALDRDIHVLSEVTAALTLDECRKLLSAVKRSNAQYMMGENYCYIPENICIYNMVQAGLFGDIYYGEGEYLHDVHDLHHDQYGNETWRKKMQVGRPGITYGTHSLGPVLGWFDENIDNILCLGSGESRYKGYKHDDTSTMLCKMSSGALIRIRQDLLSRRPHHMRYYSLQGTKGVYEAYRSNHDIHRVWLEDYAPNSQTWQPLSDFFSKYLPFDINELSKEDDSHWGGDYLMIQDFIRSIVEGKPVTIDVYRALGMTIPGILSEESISNGGKTVSMPDIKDW</sequence>
<dbReference type="PANTHER" id="PTHR43818:SF11">
    <property type="entry name" value="BCDNA.GH03377"/>
    <property type="match status" value="1"/>
</dbReference>
<evidence type="ECO:0000256" key="4">
    <source>
        <dbReference type="ARBA" id="ARBA00023002"/>
    </source>
</evidence>
<keyword evidence="5" id="KW-0326">Glycosidase</keyword>
<evidence type="ECO:0000256" key="3">
    <source>
        <dbReference type="ARBA" id="ARBA00022801"/>
    </source>
</evidence>
<dbReference type="Proteomes" id="UP000298484">
    <property type="component" value="Unassembled WGS sequence"/>
</dbReference>
<dbReference type="InterPro" id="IPR050463">
    <property type="entry name" value="Gfo/Idh/MocA_oxidrdct_glycsds"/>
</dbReference>
<dbReference type="SUPFAM" id="SSF55347">
    <property type="entry name" value="Glyceraldehyde-3-phosphate dehydrogenase-like, C-terminal domain"/>
    <property type="match status" value="1"/>
</dbReference>
<keyword evidence="4" id="KW-0560">Oxidoreductase</keyword>
<comment type="caution">
    <text evidence="8">The sequence shown here is derived from an EMBL/GenBank/DDBJ whole genome shotgun (WGS) entry which is preliminary data.</text>
</comment>
<dbReference type="EMBL" id="SRHY01000029">
    <property type="protein sequence ID" value="TFJ92094.1"/>
    <property type="molecule type" value="Genomic_DNA"/>
</dbReference>
<comment type="similarity">
    <text evidence="2">Belongs to the Gfo/Idh/MocA family. Glycosyl hydrolase 109 subfamily.</text>
</comment>
<dbReference type="AlphaFoldDB" id="A0A4Y9ACH9"/>
<dbReference type="RefSeq" id="WP_135110796.1">
    <property type="nucleotide sequence ID" value="NZ_SRHY01000029.1"/>
</dbReference>
<feature type="domain" description="Gfo/Idh/MocA-like oxidoreductase N-terminal" evidence="6">
    <location>
        <begin position="3"/>
        <end position="119"/>
    </location>
</feature>
<keyword evidence="3" id="KW-0378">Hydrolase</keyword>
<evidence type="ECO:0000259" key="6">
    <source>
        <dbReference type="Pfam" id="PF01408"/>
    </source>
</evidence>
<evidence type="ECO:0000313" key="9">
    <source>
        <dbReference type="Proteomes" id="UP000298484"/>
    </source>
</evidence>
<evidence type="ECO:0000256" key="1">
    <source>
        <dbReference type="ARBA" id="ARBA00001911"/>
    </source>
</evidence>
<evidence type="ECO:0000256" key="5">
    <source>
        <dbReference type="ARBA" id="ARBA00023295"/>
    </source>
</evidence>
<dbReference type="InterPro" id="IPR036291">
    <property type="entry name" value="NAD(P)-bd_dom_sf"/>
</dbReference>
<evidence type="ECO:0000256" key="2">
    <source>
        <dbReference type="ARBA" id="ARBA00009329"/>
    </source>
</evidence>
<comment type="cofactor">
    <cofactor evidence="1">
        <name>NAD(+)</name>
        <dbReference type="ChEBI" id="CHEBI:57540"/>
    </cofactor>
</comment>
<protein>
    <submittedName>
        <fullName evidence="8">Gfo/Idh/MocA family oxidoreductase</fullName>
    </submittedName>
</protein>
<feature type="domain" description="Glycosyl hydrolase 109 C-terminal" evidence="7">
    <location>
        <begin position="131"/>
        <end position="211"/>
    </location>
</feature>
<keyword evidence="9" id="KW-1185">Reference proteome</keyword>
<dbReference type="Gene3D" id="3.40.50.720">
    <property type="entry name" value="NAD(P)-binding Rossmann-like Domain"/>
    <property type="match status" value="1"/>
</dbReference>
<dbReference type="Gene3D" id="3.30.360.10">
    <property type="entry name" value="Dihydrodipicolinate Reductase, domain 2"/>
    <property type="match status" value="1"/>
</dbReference>
<proteinExistence type="inferred from homology"/>
<accession>A0A4Y9ACH9</accession>
<dbReference type="Pfam" id="PF01408">
    <property type="entry name" value="GFO_IDH_MocA"/>
    <property type="match status" value="1"/>
</dbReference>
<evidence type="ECO:0000259" key="7">
    <source>
        <dbReference type="Pfam" id="PF21252"/>
    </source>
</evidence>
<organism evidence="8 9">
    <name type="scientific">Lentibacillus salicampi</name>
    <dbReference type="NCBI Taxonomy" id="175306"/>
    <lineage>
        <taxon>Bacteria</taxon>
        <taxon>Bacillati</taxon>
        <taxon>Bacillota</taxon>
        <taxon>Bacilli</taxon>
        <taxon>Bacillales</taxon>
        <taxon>Bacillaceae</taxon>
        <taxon>Lentibacillus</taxon>
    </lineage>
</organism>
<evidence type="ECO:0000313" key="8">
    <source>
        <dbReference type="EMBL" id="TFJ92094.1"/>
    </source>
</evidence>
<gene>
    <name evidence="8" type="ORF">E4U82_14010</name>
</gene>
<dbReference type="GO" id="GO:0000166">
    <property type="term" value="F:nucleotide binding"/>
    <property type="evidence" value="ECO:0007669"/>
    <property type="project" value="InterPro"/>
</dbReference>
<dbReference type="PANTHER" id="PTHR43818">
    <property type="entry name" value="BCDNA.GH03377"/>
    <property type="match status" value="1"/>
</dbReference>
<dbReference type="InterPro" id="IPR000683">
    <property type="entry name" value="Gfo/Idh/MocA-like_OxRdtase_N"/>
</dbReference>
<dbReference type="Pfam" id="PF21252">
    <property type="entry name" value="Glyco_hydro_109_C"/>
    <property type="match status" value="1"/>
</dbReference>
<dbReference type="GO" id="GO:0016491">
    <property type="term" value="F:oxidoreductase activity"/>
    <property type="evidence" value="ECO:0007669"/>
    <property type="project" value="UniProtKB-KW"/>
</dbReference>
<dbReference type="GO" id="GO:0016798">
    <property type="term" value="F:hydrolase activity, acting on glycosyl bonds"/>
    <property type="evidence" value="ECO:0007669"/>
    <property type="project" value="UniProtKB-KW"/>
</dbReference>